<reference evidence="2" key="1">
    <citation type="submission" date="2020-05" db="EMBL/GenBank/DDBJ databases">
        <title>Mycena genomes resolve the evolution of fungal bioluminescence.</title>
        <authorList>
            <person name="Tsai I.J."/>
        </authorList>
    </citation>
    <scope>NUCLEOTIDE SEQUENCE</scope>
    <source>
        <strain evidence="2">CCC161011</strain>
    </source>
</reference>
<feature type="region of interest" description="Disordered" evidence="1">
    <location>
        <begin position="49"/>
        <end position="77"/>
    </location>
</feature>
<dbReference type="EMBL" id="JACAZI010000003">
    <property type="protein sequence ID" value="KAF7365822.1"/>
    <property type="molecule type" value="Genomic_DNA"/>
</dbReference>
<evidence type="ECO:0000313" key="3">
    <source>
        <dbReference type="Proteomes" id="UP000620124"/>
    </source>
</evidence>
<protein>
    <submittedName>
        <fullName evidence="2">Uncharacterized protein</fullName>
    </submittedName>
</protein>
<accession>A0A8H6YV62</accession>
<evidence type="ECO:0000313" key="2">
    <source>
        <dbReference type="EMBL" id="KAF7365822.1"/>
    </source>
</evidence>
<sequence>MDRLRVNGIKRYIVRAPISLPVNDTGDLEEVFLPEQIAFHLTTTAQKLLLTPTGAPPPPESRMMTRHGLEEEPNAQE</sequence>
<evidence type="ECO:0000256" key="1">
    <source>
        <dbReference type="SAM" id="MobiDB-lite"/>
    </source>
</evidence>
<name>A0A8H6YV62_9AGAR</name>
<dbReference type="Proteomes" id="UP000620124">
    <property type="component" value="Unassembled WGS sequence"/>
</dbReference>
<organism evidence="2 3">
    <name type="scientific">Mycena venus</name>
    <dbReference type="NCBI Taxonomy" id="2733690"/>
    <lineage>
        <taxon>Eukaryota</taxon>
        <taxon>Fungi</taxon>
        <taxon>Dikarya</taxon>
        <taxon>Basidiomycota</taxon>
        <taxon>Agaricomycotina</taxon>
        <taxon>Agaricomycetes</taxon>
        <taxon>Agaricomycetidae</taxon>
        <taxon>Agaricales</taxon>
        <taxon>Marasmiineae</taxon>
        <taxon>Mycenaceae</taxon>
        <taxon>Mycena</taxon>
    </lineage>
</organism>
<proteinExistence type="predicted"/>
<dbReference type="AlphaFoldDB" id="A0A8H6YV62"/>
<gene>
    <name evidence="2" type="ORF">MVEN_00456300</name>
</gene>
<comment type="caution">
    <text evidence="2">The sequence shown here is derived from an EMBL/GenBank/DDBJ whole genome shotgun (WGS) entry which is preliminary data.</text>
</comment>
<keyword evidence="3" id="KW-1185">Reference proteome</keyword>